<feature type="compositionally biased region" description="Low complexity" evidence="1">
    <location>
        <begin position="274"/>
        <end position="288"/>
    </location>
</feature>
<evidence type="ECO:0000313" key="2">
    <source>
        <dbReference type="EMBL" id="KAK3195640.1"/>
    </source>
</evidence>
<evidence type="ECO:0000256" key="1">
    <source>
        <dbReference type="SAM" id="MobiDB-lite"/>
    </source>
</evidence>
<feature type="region of interest" description="Disordered" evidence="1">
    <location>
        <begin position="259"/>
        <end position="288"/>
    </location>
</feature>
<organism evidence="2 3">
    <name type="scientific">Dipteronia sinensis</name>
    <dbReference type="NCBI Taxonomy" id="43782"/>
    <lineage>
        <taxon>Eukaryota</taxon>
        <taxon>Viridiplantae</taxon>
        <taxon>Streptophyta</taxon>
        <taxon>Embryophyta</taxon>
        <taxon>Tracheophyta</taxon>
        <taxon>Spermatophyta</taxon>
        <taxon>Magnoliopsida</taxon>
        <taxon>eudicotyledons</taxon>
        <taxon>Gunneridae</taxon>
        <taxon>Pentapetalae</taxon>
        <taxon>rosids</taxon>
        <taxon>malvids</taxon>
        <taxon>Sapindales</taxon>
        <taxon>Sapindaceae</taxon>
        <taxon>Hippocastanoideae</taxon>
        <taxon>Acereae</taxon>
        <taxon>Dipteronia</taxon>
    </lineage>
</organism>
<accession>A0AAD9ZYT3</accession>
<evidence type="ECO:0000313" key="3">
    <source>
        <dbReference type="Proteomes" id="UP001281410"/>
    </source>
</evidence>
<name>A0AAD9ZYT3_9ROSI</name>
<sequence>NSGQPISLDGDSKQIKELMEIYKGTSRGIKVNVLIETMKNLRSVDDEFKITFMLFVIETVLCPQCGIYVSSSYLHVLKDVAVFHTMNWASWCFKLLIDGIMQFKSLGHGDVTGCVFFLQIKRWNTLLVDRSKIPVTACTNDIIKTFIKCLQQHGGLESTKLSSRCINVVKINEGDNSKFNVGNEVEIHLAMKIMMNNVQNILHIVTNMDGRLKLVEASLNEIIKTNGEAVANMATNKSRVDDGGLIVEEVNHNFVDVSSKDDKSISKGNKKMKSFSSSMTASSQNHDE</sequence>
<dbReference type="PANTHER" id="PTHR34835:SF34">
    <property type="entry name" value="OS08G0555500 PROTEIN"/>
    <property type="match status" value="1"/>
</dbReference>
<feature type="non-terminal residue" evidence="2">
    <location>
        <position position="1"/>
    </location>
</feature>
<proteinExistence type="predicted"/>
<dbReference type="Proteomes" id="UP001281410">
    <property type="component" value="Unassembled WGS sequence"/>
</dbReference>
<comment type="caution">
    <text evidence="2">The sequence shown here is derived from an EMBL/GenBank/DDBJ whole genome shotgun (WGS) entry which is preliminary data.</text>
</comment>
<reference evidence="2" key="1">
    <citation type="journal article" date="2023" name="Plant J.">
        <title>Genome sequences and population genomics provide insights into the demographic history, inbreeding, and mutation load of two 'living fossil' tree species of Dipteronia.</title>
        <authorList>
            <person name="Feng Y."/>
            <person name="Comes H.P."/>
            <person name="Chen J."/>
            <person name="Zhu S."/>
            <person name="Lu R."/>
            <person name="Zhang X."/>
            <person name="Li P."/>
            <person name="Qiu J."/>
            <person name="Olsen K.M."/>
            <person name="Qiu Y."/>
        </authorList>
    </citation>
    <scope>NUCLEOTIDE SEQUENCE</scope>
    <source>
        <strain evidence="2">NBL</strain>
    </source>
</reference>
<dbReference type="PANTHER" id="PTHR34835">
    <property type="entry name" value="OS07G0283600 PROTEIN-RELATED"/>
    <property type="match status" value="1"/>
</dbReference>
<dbReference type="AlphaFoldDB" id="A0AAD9ZYT3"/>
<dbReference type="EMBL" id="JANJYJ010000008">
    <property type="protein sequence ID" value="KAK3195640.1"/>
    <property type="molecule type" value="Genomic_DNA"/>
</dbReference>
<keyword evidence="3" id="KW-1185">Reference proteome</keyword>
<gene>
    <name evidence="2" type="ORF">Dsin_026950</name>
</gene>
<protein>
    <submittedName>
        <fullName evidence="2">Uncharacterized protein</fullName>
    </submittedName>
</protein>